<proteinExistence type="predicted"/>
<dbReference type="AlphaFoldDB" id="A0A3D9UVT3"/>
<evidence type="ECO:0000313" key="3">
    <source>
        <dbReference type="Proteomes" id="UP000256294"/>
    </source>
</evidence>
<keyword evidence="3" id="KW-1185">Reference proteome</keyword>
<gene>
    <name evidence="2" type="ORF">BDD26_3859</name>
</gene>
<sequence length="69" mass="8119">MSTYREYSRHQVLLRRVGAVVLGVIALPVMLFSRNRARFYSYLYKVWVKTSDKPVWLERAEIASDTLNP</sequence>
<keyword evidence="1" id="KW-0812">Transmembrane</keyword>
<evidence type="ECO:0000313" key="2">
    <source>
        <dbReference type="EMBL" id="REF28891.1"/>
    </source>
</evidence>
<reference evidence="2 3" key="1">
    <citation type="submission" date="2018-08" db="EMBL/GenBank/DDBJ databases">
        <title>Genomic Encyclopedia of Archaeal and Bacterial Type Strains, Phase II (KMG-II): from individual species to whole genera.</title>
        <authorList>
            <person name="Goeker M."/>
        </authorList>
    </citation>
    <scope>NUCLEOTIDE SEQUENCE [LARGE SCALE GENOMIC DNA]</scope>
    <source>
        <strain evidence="2 3">DSM 17905</strain>
    </source>
</reference>
<keyword evidence="1" id="KW-1133">Transmembrane helix</keyword>
<accession>A0A3D9UVT3</accession>
<protein>
    <submittedName>
        <fullName evidence="2">Uncharacterized protein DUF2517</fullName>
    </submittedName>
</protein>
<dbReference type="InterPro" id="IPR019663">
    <property type="entry name" value="YbfA"/>
</dbReference>
<feature type="transmembrane region" description="Helical" evidence="1">
    <location>
        <begin position="12"/>
        <end position="32"/>
    </location>
</feature>
<organism evidence="2 3">
    <name type="scientific">Xenorhabdus cabanillasii</name>
    <dbReference type="NCBI Taxonomy" id="351673"/>
    <lineage>
        <taxon>Bacteria</taxon>
        <taxon>Pseudomonadati</taxon>
        <taxon>Pseudomonadota</taxon>
        <taxon>Gammaproteobacteria</taxon>
        <taxon>Enterobacterales</taxon>
        <taxon>Morganellaceae</taxon>
        <taxon>Xenorhabdus</taxon>
    </lineage>
</organism>
<evidence type="ECO:0000256" key="1">
    <source>
        <dbReference type="SAM" id="Phobius"/>
    </source>
</evidence>
<dbReference type="Proteomes" id="UP000256294">
    <property type="component" value="Unassembled WGS sequence"/>
</dbReference>
<dbReference type="Pfam" id="PF10725">
    <property type="entry name" value="DUF2517"/>
    <property type="match status" value="1"/>
</dbReference>
<dbReference type="RefSeq" id="WP_038263133.1">
    <property type="nucleotide sequence ID" value="NZ_QTUB01000001.1"/>
</dbReference>
<comment type="caution">
    <text evidence="2">The sequence shown here is derived from an EMBL/GenBank/DDBJ whole genome shotgun (WGS) entry which is preliminary data.</text>
</comment>
<dbReference type="EMBL" id="QTUB01000001">
    <property type="protein sequence ID" value="REF28891.1"/>
    <property type="molecule type" value="Genomic_DNA"/>
</dbReference>
<name>A0A3D9UVT3_9GAMM</name>
<keyword evidence="1" id="KW-0472">Membrane</keyword>